<dbReference type="KEGG" id="cbar:PATL70BA_0305"/>
<organism evidence="1 2">
    <name type="scientific">Petrocella atlantisensis</name>
    <dbReference type="NCBI Taxonomy" id="2173034"/>
    <lineage>
        <taxon>Bacteria</taxon>
        <taxon>Bacillati</taxon>
        <taxon>Bacillota</taxon>
        <taxon>Clostridia</taxon>
        <taxon>Lachnospirales</taxon>
        <taxon>Vallitaleaceae</taxon>
        <taxon>Petrocella</taxon>
    </lineage>
</organism>
<gene>
    <name evidence="1" type="ORF">PATL70BA_0305</name>
</gene>
<dbReference type="RefSeq" id="WP_125135713.1">
    <property type="nucleotide sequence ID" value="NZ_LR130778.1"/>
</dbReference>
<protein>
    <recommendedName>
        <fullName evidence="3">HPr kinase/phosphorylase C-terminal domain-containing protein</fullName>
    </recommendedName>
</protein>
<accession>A0A3P7PSE9</accession>
<dbReference type="SUPFAM" id="SSF53795">
    <property type="entry name" value="PEP carboxykinase-like"/>
    <property type="match status" value="1"/>
</dbReference>
<keyword evidence="2" id="KW-1185">Reference proteome</keyword>
<evidence type="ECO:0000313" key="1">
    <source>
        <dbReference type="EMBL" id="VDN46151.1"/>
    </source>
</evidence>
<name>A0A3P7PSE9_9FIRM</name>
<dbReference type="InterPro" id="IPR027417">
    <property type="entry name" value="P-loop_NTPase"/>
</dbReference>
<reference evidence="1 2" key="1">
    <citation type="submission" date="2018-09" db="EMBL/GenBank/DDBJ databases">
        <authorList>
            <person name="Postec A."/>
        </authorList>
    </citation>
    <scope>NUCLEOTIDE SEQUENCE [LARGE SCALE GENOMIC DNA]</scope>
    <source>
        <strain evidence="1">70B-A</strain>
    </source>
</reference>
<evidence type="ECO:0000313" key="2">
    <source>
        <dbReference type="Proteomes" id="UP000279029"/>
    </source>
</evidence>
<dbReference type="EMBL" id="LR130778">
    <property type="protein sequence ID" value="VDN46151.1"/>
    <property type="molecule type" value="Genomic_DNA"/>
</dbReference>
<evidence type="ECO:0008006" key="3">
    <source>
        <dbReference type="Google" id="ProtNLM"/>
    </source>
</evidence>
<proteinExistence type="predicted"/>
<sequence length="306" mass="34605">MMEKQINRYKVFGLNLYSDFEITELDTSDGEQDVRVLLGTVPKCINEVLEQSDQYQLSRTEFAFDIDSVAKYYIRKGREIIVEPYPEAEMDRVIVYLLGTAMGVLLIQRNRVAIHGSVVSVGQSAIIITGDCGAGKTSLSSAFRKNGYGFLADDIAAVSMNQNQQALVHPAFPQQRLCTDTALKMGYDLKTLKLASMEENKYIVKLEEQYIGEKMPLAAIVEIRIGDSKEVLLEELRGIEKIKYIEKNIYCGALYDTIGFTNDYYRALLLIVKNTSFYRVSRPKHGFTVEEQLKRIMSELTNKGIG</sequence>
<dbReference type="Proteomes" id="UP000279029">
    <property type="component" value="Chromosome"/>
</dbReference>
<dbReference type="OrthoDB" id="5430844at2"/>
<dbReference type="Gene3D" id="3.40.50.300">
    <property type="entry name" value="P-loop containing nucleotide triphosphate hydrolases"/>
    <property type="match status" value="1"/>
</dbReference>
<dbReference type="AlphaFoldDB" id="A0A3P7PSE9"/>